<feature type="compositionally biased region" description="Basic residues" evidence="3">
    <location>
        <begin position="1849"/>
        <end position="1858"/>
    </location>
</feature>
<dbReference type="Proteomes" id="UP000823674">
    <property type="component" value="Chromosome A05"/>
</dbReference>
<organism evidence="5 6">
    <name type="scientific">Brassica rapa subsp. trilocularis</name>
    <dbReference type="NCBI Taxonomy" id="1813537"/>
    <lineage>
        <taxon>Eukaryota</taxon>
        <taxon>Viridiplantae</taxon>
        <taxon>Streptophyta</taxon>
        <taxon>Embryophyta</taxon>
        <taxon>Tracheophyta</taxon>
        <taxon>Spermatophyta</taxon>
        <taxon>Magnoliopsida</taxon>
        <taxon>eudicotyledons</taxon>
        <taxon>Gunneridae</taxon>
        <taxon>Pentapetalae</taxon>
        <taxon>rosids</taxon>
        <taxon>malvids</taxon>
        <taxon>Brassicales</taxon>
        <taxon>Brassicaceae</taxon>
        <taxon>Brassiceae</taxon>
        <taxon>Brassica</taxon>
    </lineage>
</organism>
<gene>
    <name evidence="5" type="primary">A05p053410.1_BraROA</name>
    <name evidence="5" type="ORF">IGI04_021033</name>
</gene>
<dbReference type="SMART" id="SM00355">
    <property type="entry name" value="ZnF_C2H2"/>
    <property type="match status" value="2"/>
</dbReference>
<evidence type="ECO:0000313" key="5">
    <source>
        <dbReference type="EMBL" id="KAG5399219.1"/>
    </source>
</evidence>
<feature type="domain" description="C2H2-type" evidence="4">
    <location>
        <begin position="244"/>
        <end position="265"/>
    </location>
</feature>
<dbReference type="SUPFAM" id="SSF54001">
    <property type="entry name" value="Cysteine proteinases"/>
    <property type="match status" value="2"/>
</dbReference>
<sequence length="2224" mass="255171">MDPSIFETAEEDARLEKIAKDHFAQGNHIKALEVIEDAFSKRGKDNVPGMFHYLQGSILYHLAKRAKKGDVTFAFLLGCVEPFTDDFGLHAFSACALLEMAKQLDSELYYKKAEKDAELRLSLLESCGELDPADLETQRTLANISNEAELKILHGCTGKSPVPALEESKEARGMIMSDSNKAADKRLRSQWASMSVEAKKNFMKVSVSKLRGYVERLYGEEGKKALDEVLDSTRIDKKWRFWLCRTCSRKFFYVKKFRNHLEQEHGAKHKRSTAKNMPEMVNEAWAGMILDGGWEPVDAVAAADMIKTRLESVKEFVYEEGWSKDWPLAEDEERSNLLKQIQYHLVLLWESKVLCFTTLEWMMELPILARFEVTESLIAECGLVGTPQRICFWDCHELKRIRDFLKLTKFERDDGTDLVCRAVERLCGRTGVKEKIEFDEQFSFMLLDKRLLRGKIDPFDDEGTIDACKHDYYAKTQPQGDDIITWLLDYPLIDGSFEFPRSARAHNLDIWVAILRAIHYTCRDWGTKYARKLENLYYDKVLTDAKNLCTRENERRRIAPEGEANVAYASLLGDRCEELKTDNGDPPNGRNFVFAVRDVLERAPDPTFDFDDLEASLDLIHGLKDLSDGTVLESIDHLKSVVTNKVLLADSKILLVEKSRISLLNELTRLSAFDYRSYIRNLLRRFMRNELNEIVKMDALAKVAAAEADLLSSEKQEKEKKSGSKSKKRGVIKDELNEIVKMDVLAKVAAEEADLLSSEKQEKEKKSGSKNKKRGVIKKTSTSTSTDIEQNVKPESSPPLKPVEEDCVEPEDTLNIAANTDNQEETAKDLQNMPGEDLLSKHMESPRVAAATRCNLALDMTLKALCKIKVLKEYLVLNQDEFADNQEGQVPYALRDFFTAVASKTIKEGMYSYLLGNVLSSMEEAHSMSRDAAELLVSILEFWPCWRTPDIESCVTHIFTLEEYERMSCSKCRKNPNYPEQSSYGVVVAADSIRDLRLEDILKLIRMEYKMLCDAKTEGCGKTNFVHHIISRCPPIFTIVLKWEKNETEKEIHETTKALHREIDISRLYEGMEPNTTYRLVSMVGCSEEEEYICLSFKKNQWVGYRHEALAKKAVGDWKNVVRFCEKMKVRPEILFYEAEDARLHKIARDHFAQGNPIKALEVLEEVYSRRREDDVPGMIPFLQGCILYHLAKRAENSDMKFLFFLGCVEPFTQHFGIHAFAAESLFEIAKDLDSAFYYKKAAKHAREGLCLVESYDELDSLALQTKGMLANILNDAKSKIRHGCTGKSSETALVESKEARDTIRSCDSNNAEGKRLRSHWASMSVEAKKNFMKVSISRLKGYVERLHGEEGNDALEEVLDSTRTNKKWRFWMCRTCAQKFFYVKKFRNHIEQEHCAKFKPATRNLTPEMVNEAWAGMIFDGGWEPVDAVAAAEMIKTRLEFVKEFVYEEGWSKDWPLAEDEERSNLLKQIQYLLVSLWERKVLPFSTLEWMLQFPILSQFEVSVSLTTECGLLGMPQRICFWNCHELERILDLLRLFKFERDDGTNLVCRAVERLCGRTGVKEKIEFDDQFSFMLLDRRLLRGNIAPFDDEGTIDPCKYDYYAKTQPQGDDIITWLLDHPLIDGSFEFPRSIRAHNLDIIVAILRAIHYTCRDWGTKYARKLDNLCYYKFLTDAKDLCTSEDERRRTAPEGEGDVLYASLLGDMCEKLKTDNGGIEFVFAVRDILEKASLPTFDFDDLEASLDLIHGLKDLSDDEVLKSIDSLRFVVTNKVLLTDSKILLIENSRISLLNELTRLSAFDYRSYIRHLLRRFMRDELNEIVKMDALAKVAAAEADLLSSEKQEKEKKSGSKSKKRGVIKKTSTSTSTDIEQNVEPESSPPLKLVEEDCIEPEDTLNIASNTDNQEETAKDMQNKPGEDLLSKHMESPLVAASTRCNLALDMTLKALCKIKVLKEYLVLNQDEFADNQEGQVPYALRDFFTAVASKTIKEGMYSYLLGNVLSSMEEAHSMSRDAAELLVSILEFWPCWRTPDIESCVTHIFTLEEYERMSCSKCRKNPNYPEQSSYGVVIAADSIRDLKCAFGKMKFEDILKLIRMEYTMLCDVKTEGCGKANFVHHIISKCPPIFTIVLKWEKNETEKEIHETTKALHREIDMSRLYEGMEPNTTYRLVSMVGCTCGEEEEYICLSFKKNRWAVGGWTNVVRFCEKMKVRPEILFYEAVPKLDQ</sequence>
<evidence type="ECO:0000259" key="4">
    <source>
        <dbReference type="PROSITE" id="PS00028"/>
    </source>
</evidence>
<dbReference type="Pfam" id="PF04781">
    <property type="entry name" value="DUF627"/>
    <property type="match status" value="2"/>
</dbReference>
<feature type="domain" description="C2H2-type" evidence="4">
    <location>
        <begin position="1374"/>
        <end position="1395"/>
    </location>
</feature>
<feature type="compositionally biased region" description="Basic residues" evidence="3">
    <location>
        <begin position="768"/>
        <end position="777"/>
    </location>
</feature>
<keyword evidence="2" id="KW-0378">Hydrolase</keyword>
<dbReference type="InterPro" id="IPR006865">
    <property type="entry name" value="DUF629"/>
</dbReference>
<evidence type="ECO:0000256" key="2">
    <source>
        <dbReference type="ARBA" id="ARBA00022801"/>
    </source>
</evidence>
<name>A0ABQ7MKF3_BRACM</name>
<dbReference type="InterPro" id="IPR052398">
    <property type="entry name" value="Ubiquitin_hydrolase_53/54"/>
</dbReference>
<reference evidence="5 6" key="1">
    <citation type="submission" date="2021-03" db="EMBL/GenBank/DDBJ databases">
        <authorList>
            <person name="King G.J."/>
            <person name="Bancroft I."/>
            <person name="Baten A."/>
            <person name="Bloomfield J."/>
            <person name="Borpatragohain P."/>
            <person name="He Z."/>
            <person name="Irish N."/>
            <person name="Irwin J."/>
            <person name="Liu K."/>
            <person name="Mauleon R.P."/>
            <person name="Moore J."/>
            <person name="Morris R."/>
            <person name="Ostergaard L."/>
            <person name="Wang B."/>
            <person name="Wells R."/>
        </authorList>
    </citation>
    <scope>NUCLEOTIDE SEQUENCE [LARGE SCALE GENOMIC DNA]</scope>
    <source>
        <strain evidence="5">R-o-18</strain>
        <tissue evidence="5">Leaf</tissue>
    </source>
</reference>
<feature type="region of interest" description="Disordered" evidence="3">
    <location>
        <begin position="1837"/>
        <end position="1882"/>
    </location>
</feature>
<evidence type="ECO:0000256" key="1">
    <source>
        <dbReference type="ARBA" id="ARBA00022786"/>
    </source>
</evidence>
<dbReference type="Pfam" id="PF04780">
    <property type="entry name" value="DUF629"/>
    <property type="match status" value="2"/>
</dbReference>
<dbReference type="PANTHER" id="PTHR22975">
    <property type="entry name" value="UBIQUITIN SPECIFIC PROTEINASE"/>
    <property type="match status" value="1"/>
</dbReference>
<feature type="compositionally biased region" description="Basic and acidic residues" evidence="3">
    <location>
        <begin position="1838"/>
        <end position="1848"/>
    </location>
</feature>
<dbReference type="Pfam" id="PF00443">
    <property type="entry name" value="UCH"/>
    <property type="match status" value="2"/>
</dbReference>
<evidence type="ECO:0000313" key="6">
    <source>
        <dbReference type="Proteomes" id="UP000823674"/>
    </source>
</evidence>
<dbReference type="InterPro" id="IPR013087">
    <property type="entry name" value="Znf_C2H2_type"/>
</dbReference>
<dbReference type="PROSITE" id="PS00028">
    <property type="entry name" value="ZINC_FINGER_C2H2_1"/>
    <property type="match status" value="2"/>
</dbReference>
<feature type="region of interest" description="Disordered" evidence="3">
    <location>
        <begin position="1894"/>
        <end position="1917"/>
    </location>
</feature>
<comment type="caution">
    <text evidence="5">The sequence shown here is derived from an EMBL/GenBank/DDBJ whole genome shotgun (WGS) entry which is preliminary data.</text>
</comment>
<dbReference type="InterPro" id="IPR038765">
    <property type="entry name" value="Papain-like_cys_pep_sf"/>
</dbReference>
<keyword evidence="6" id="KW-1185">Reference proteome</keyword>
<proteinExistence type="predicted"/>
<accession>A0ABQ7MKF3</accession>
<dbReference type="InterPro" id="IPR006866">
    <property type="entry name" value="DUF627_N"/>
</dbReference>
<feature type="compositionally biased region" description="Basic and acidic residues" evidence="3">
    <location>
        <begin position="1906"/>
        <end position="1917"/>
    </location>
</feature>
<protein>
    <recommendedName>
        <fullName evidence="4">C2H2-type domain-containing protein</fullName>
    </recommendedName>
</protein>
<dbReference type="Gene3D" id="3.90.70.10">
    <property type="entry name" value="Cysteine proteinases"/>
    <property type="match status" value="2"/>
</dbReference>
<dbReference type="PANTHER" id="PTHR22975:SF29">
    <property type="entry name" value="C2H2-TYPE DOMAIN-CONTAINING PROTEIN"/>
    <property type="match status" value="1"/>
</dbReference>
<feature type="region of interest" description="Disordered" evidence="3">
    <location>
        <begin position="755"/>
        <end position="805"/>
    </location>
</feature>
<dbReference type="EMBL" id="JADBGQ010000005">
    <property type="protein sequence ID" value="KAG5399219.1"/>
    <property type="molecule type" value="Genomic_DNA"/>
</dbReference>
<feature type="compositionally biased region" description="Basic and acidic residues" evidence="3">
    <location>
        <begin position="757"/>
        <end position="767"/>
    </location>
</feature>
<evidence type="ECO:0000256" key="3">
    <source>
        <dbReference type="SAM" id="MobiDB-lite"/>
    </source>
</evidence>
<dbReference type="InterPro" id="IPR001394">
    <property type="entry name" value="Peptidase_C19_UCH"/>
</dbReference>
<keyword evidence="1" id="KW-0833">Ubl conjugation pathway</keyword>